<dbReference type="EMBL" id="KN822116">
    <property type="protein sequence ID" value="KIM56442.1"/>
    <property type="molecule type" value="Genomic_DNA"/>
</dbReference>
<accession>A0A0C2ZVB4</accession>
<evidence type="ECO:0000313" key="3">
    <source>
        <dbReference type="EMBL" id="KIM56442.1"/>
    </source>
</evidence>
<evidence type="ECO:0000256" key="1">
    <source>
        <dbReference type="SAM" id="MobiDB-lite"/>
    </source>
</evidence>
<dbReference type="Proteomes" id="UP000053989">
    <property type="component" value="Unassembled WGS sequence"/>
</dbReference>
<name>A0A0C2ZVB4_9AGAM</name>
<organism evidence="3 4">
    <name type="scientific">Scleroderma citrinum Foug A</name>
    <dbReference type="NCBI Taxonomy" id="1036808"/>
    <lineage>
        <taxon>Eukaryota</taxon>
        <taxon>Fungi</taxon>
        <taxon>Dikarya</taxon>
        <taxon>Basidiomycota</taxon>
        <taxon>Agaricomycotina</taxon>
        <taxon>Agaricomycetes</taxon>
        <taxon>Agaricomycetidae</taxon>
        <taxon>Boletales</taxon>
        <taxon>Sclerodermatineae</taxon>
        <taxon>Sclerodermataceae</taxon>
        <taxon>Scleroderma</taxon>
    </lineage>
</organism>
<dbReference type="AlphaFoldDB" id="A0A0C2ZVB4"/>
<dbReference type="HOGENOM" id="CLU_850359_0_0_1"/>
<keyword evidence="2" id="KW-0732">Signal</keyword>
<dbReference type="InParanoid" id="A0A0C2ZVB4"/>
<feature type="region of interest" description="Disordered" evidence="1">
    <location>
        <begin position="18"/>
        <end position="53"/>
    </location>
</feature>
<sequence length="327" mass="34812">MLHLLILLHSHLDIPDTGSSTGPLSDDPDPPPSYYINSSPAPAPDPPHVTAPLSPVLASSLDEEQTTLLSTQDSPILPSSPIEPVALSSPPVHYPDVPGSPASLLPSGSPGYISPAYISSTLSQGSPPIPSLILEYHTLPAARACTLKDIPVFLPDTHPPSPPALLAHLSSPPPAVPFSLVPPPAASSPSIPGPMPTGIPHNLTTDEALRSITEQIETYEALGGTVNDDHPLVAHLHEWIHAEECCHLPIVLWISPAFILNLALAFQLKKVSMNSELVTRTMSSCMLIWLSPILRLQDLCLPMSSTKDQPILTFIPILCLLRSQSPV</sequence>
<reference evidence="4" key="2">
    <citation type="submission" date="2015-01" db="EMBL/GenBank/DDBJ databases">
        <title>Evolutionary Origins and Diversification of the Mycorrhizal Mutualists.</title>
        <authorList>
            <consortium name="DOE Joint Genome Institute"/>
            <consortium name="Mycorrhizal Genomics Consortium"/>
            <person name="Kohler A."/>
            <person name="Kuo A."/>
            <person name="Nagy L.G."/>
            <person name="Floudas D."/>
            <person name="Copeland A."/>
            <person name="Barry K.W."/>
            <person name="Cichocki N."/>
            <person name="Veneault-Fourrey C."/>
            <person name="LaButti K."/>
            <person name="Lindquist E.A."/>
            <person name="Lipzen A."/>
            <person name="Lundell T."/>
            <person name="Morin E."/>
            <person name="Murat C."/>
            <person name="Riley R."/>
            <person name="Ohm R."/>
            <person name="Sun H."/>
            <person name="Tunlid A."/>
            <person name="Henrissat B."/>
            <person name="Grigoriev I.V."/>
            <person name="Hibbett D.S."/>
            <person name="Martin F."/>
        </authorList>
    </citation>
    <scope>NUCLEOTIDE SEQUENCE [LARGE SCALE GENOMIC DNA]</scope>
    <source>
        <strain evidence="4">Foug A</strain>
    </source>
</reference>
<evidence type="ECO:0000256" key="2">
    <source>
        <dbReference type="SAM" id="SignalP"/>
    </source>
</evidence>
<proteinExistence type="predicted"/>
<feature type="signal peptide" evidence="2">
    <location>
        <begin position="1"/>
        <end position="19"/>
    </location>
</feature>
<protein>
    <submittedName>
        <fullName evidence="3">Uncharacterized protein</fullName>
    </submittedName>
</protein>
<keyword evidence="4" id="KW-1185">Reference proteome</keyword>
<evidence type="ECO:0000313" key="4">
    <source>
        <dbReference type="Proteomes" id="UP000053989"/>
    </source>
</evidence>
<gene>
    <name evidence="3" type="ORF">SCLCIDRAFT_29586</name>
</gene>
<feature type="chain" id="PRO_5002160579" evidence="2">
    <location>
        <begin position="20"/>
        <end position="327"/>
    </location>
</feature>
<reference evidence="3 4" key="1">
    <citation type="submission" date="2014-04" db="EMBL/GenBank/DDBJ databases">
        <authorList>
            <consortium name="DOE Joint Genome Institute"/>
            <person name="Kuo A."/>
            <person name="Kohler A."/>
            <person name="Nagy L.G."/>
            <person name="Floudas D."/>
            <person name="Copeland A."/>
            <person name="Barry K.W."/>
            <person name="Cichocki N."/>
            <person name="Veneault-Fourrey C."/>
            <person name="LaButti K."/>
            <person name="Lindquist E.A."/>
            <person name="Lipzen A."/>
            <person name="Lundell T."/>
            <person name="Morin E."/>
            <person name="Murat C."/>
            <person name="Sun H."/>
            <person name="Tunlid A."/>
            <person name="Henrissat B."/>
            <person name="Grigoriev I.V."/>
            <person name="Hibbett D.S."/>
            <person name="Martin F."/>
            <person name="Nordberg H.P."/>
            <person name="Cantor M.N."/>
            <person name="Hua S.X."/>
        </authorList>
    </citation>
    <scope>NUCLEOTIDE SEQUENCE [LARGE SCALE GENOMIC DNA]</scope>
    <source>
        <strain evidence="3 4">Foug A</strain>
    </source>
</reference>